<dbReference type="GeneID" id="30963167"/>
<reference evidence="4" key="1">
    <citation type="submission" date="2016-05" db="EMBL/GenBank/DDBJ databases">
        <title>Comparative genomics of biotechnologically important yeasts.</title>
        <authorList>
            <consortium name="DOE Joint Genome Institute"/>
            <person name="Riley R."/>
            <person name="Haridas S."/>
            <person name="Wolfe K.H."/>
            <person name="Lopes M.R."/>
            <person name="Hittinger C.T."/>
            <person name="Goker M."/>
            <person name="Salamov A."/>
            <person name="Wisecaver J."/>
            <person name="Long T.M."/>
            <person name="Aerts A.L."/>
            <person name="Barry K."/>
            <person name="Choi C."/>
            <person name="Clum A."/>
            <person name="Coughlan A.Y."/>
            <person name="Deshpande S."/>
            <person name="Douglass A.P."/>
            <person name="Hanson S.J."/>
            <person name="Klenk H.-P."/>
            <person name="Labutti K."/>
            <person name="Lapidus A."/>
            <person name="Lindquist E."/>
            <person name="Lipzen A."/>
            <person name="Meier-Kolthoff J.P."/>
            <person name="Ohm R.A."/>
            <person name="Otillar R.P."/>
            <person name="Pangilinan J."/>
            <person name="Peng Y."/>
            <person name="Rokas A."/>
            <person name="Rosa C.A."/>
            <person name="Scheuner C."/>
            <person name="Sibirny A.A."/>
            <person name="Slot J.C."/>
            <person name="Stielow J.B."/>
            <person name="Sun H."/>
            <person name="Kurtzman C.P."/>
            <person name="Blackwell M."/>
            <person name="Grigoriev I.V."/>
            <person name="Jeffries T.W."/>
        </authorList>
    </citation>
    <scope>NUCLEOTIDE SEQUENCE [LARGE SCALE GENOMIC DNA]</scope>
    <source>
        <strain evidence="4">DSM 1968</strain>
    </source>
</reference>
<dbReference type="GO" id="GO:0003779">
    <property type="term" value="F:actin binding"/>
    <property type="evidence" value="ECO:0007669"/>
    <property type="project" value="EnsemblFungi"/>
</dbReference>
<dbReference type="GO" id="GO:0005935">
    <property type="term" value="C:cellular bud neck"/>
    <property type="evidence" value="ECO:0007669"/>
    <property type="project" value="EnsemblFungi"/>
</dbReference>
<dbReference type="GO" id="GO:0043332">
    <property type="term" value="C:mating projection tip"/>
    <property type="evidence" value="ECO:0007669"/>
    <property type="project" value="EnsemblFungi"/>
</dbReference>
<dbReference type="SMART" id="SM00806">
    <property type="entry name" value="AIP3"/>
    <property type="match status" value="1"/>
</dbReference>
<dbReference type="InterPro" id="IPR022782">
    <property type="entry name" value="AIP3-like_C"/>
</dbReference>
<protein>
    <submittedName>
        <fullName evidence="3">AIP3-domain-containing protein</fullName>
    </submittedName>
</protein>
<dbReference type="GO" id="GO:0071474">
    <property type="term" value="P:cellular hyperosmotic response"/>
    <property type="evidence" value="ECO:0007669"/>
    <property type="project" value="EnsemblFungi"/>
</dbReference>
<dbReference type="GO" id="GO:0000131">
    <property type="term" value="C:incipient cellular bud site"/>
    <property type="evidence" value="ECO:0007669"/>
    <property type="project" value="EnsemblFungi"/>
</dbReference>
<dbReference type="Pfam" id="PF03915">
    <property type="entry name" value="AIP3"/>
    <property type="match status" value="1"/>
</dbReference>
<dbReference type="FunCoup" id="A0A1D2VSC2">
    <property type="interactions" value="58"/>
</dbReference>
<feature type="non-terminal residue" evidence="3">
    <location>
        <position position="1"/>
    </location>
</feature>
<organism evidence="3 4">
    <name type="scientific">Ascoidea rubescens DSM 1968</name>
    <dbReference type="NCBI Taxonomy" id="1344418"/>
    <lineage>
        <taxon>Eukaryota</taxon>
        <taxon>Fungi</taxon>
        <taxon>Dikarya</taxon>
        <taxon>Ascomycota</taxon>
        <taxon>Saccharomycotina</taxon>
        <taxon>Saccharomycetes</taxon>
        <taxon>Ascoideaceae</taxon>
        <taxon>Ascoidea</taxon>
    </lineage>
</organism>
<dbReference type="GO" id="GO:0007124">
    <property type="term" value="P:pseudohyphal growth"/>
    <property type="evidence" value="ECO:0007669"/>
    <property type="project" value="EnsemblFungi"/>
</dbReference>
<dbReference type="GO" id="GO:0099503">
    <property type="term" value="C:secretory vesicle"/>
    <property type="evidence" value="ECO:0007669"/>
    <property type="project" value="EnsemblFungi"/>
</dbReference>
<dbReference type="InterPro" id="IPR051825">
    <property type="entry name" value="SRCIN1"/>
</dbReference>
<dbReference type="GO" id="GO:0032880">
    <property type="term" value="P:regulation of protein localization"/>
    <property type="evidence" value="ECO:0007669"/>
    <property type="project" value="EnsemblFungi"/>
</dbReference>
<dbReference type="PANTHER" id="PTHR22741">
    <property type="entry name" value="P140CAP/SNIP-RELATED"/>
    <property type="match status" value="1"/>
</dbReference>
<dbReference type="GO" id="GO:0008047">
    <property type="term" value="F:enzyme activator activity"/>
    <property type="evidence" value="ECO:0007669"/>
    <property type="project" value="EnsemblFungi"/>
</dbReference>
<accession>A0A1D2VSC2</accession>
<dbReference type="EMBL" id="KV454475">
    <property type="protein sequence ID" value="ODV64506.1"/>
    <property type="molecule type" value="Genomic_DNA"/>
</dbReference>
<dbReference type="STRING" id="1344418.A0A1D2VSC2"/>
<evidence type="ECO:0000313" key="4">
    <source>
        <dbReference type="Proteomes" id="UP000095038"/>
    </source>
</evidence>
<dbReference type="InterPro" id="IPR056279">
    <property type="entry name" value="Aip3p_Bud6_N"/>
</dbReference>
<dbReference type="GO" id="GO:0090338">
    <property type="term" value="P:positive regulation of formin-nucleated actin cable assembly"/>
    <property type="evidence" value="ECO:0007669"/>
    <property type="project" value="EnsemblFungi"/>
</dbReference>
<dbReference type="Pfam" id="PF23153">
    <property type="entry name" value="Aip3p_Bud6_N"/>
    <property type="match status" value="1"/>
</dbReference>
<dbReference type="PANTHER" id="PTHR22741:SF10">
    <property type="entry name" value="COILED-COIL DOMAIN-CONTAINING PROTEIN CG32809"/>
    <property type="match status" value="1"/>
</dbReference>
<dbReference type="GO" id="GO:0000133">
    <property type="term" value="C:polarisome"/>
    <property type="evidence" value="ECO:0007669"/>
    <property type="project" value="EnsemblFungi"/>
</dbReference>
<proteinExistence type="predicted"/>
<gene>
    <name evidence="3" type="ORF">ASCRUDRAFT_18271</name>
</gene>
<evidence type="ECO:0000313" key="3">
    <source>
        <dbReference type="EMBL" id="ODV64506.1"/>
    </source>
</evidence>
<dbReference type="GO" id="GO:0005519">
    <property type="term" value="F:cytoskeletal regulatory protein binding"/>
    <property type="evidence" value="ECO:0007669"/>
    <property type="project" value="EnsemblFungi"/>
</dbReference>
<dbReference type="GO" id="GO:0051017">
    <property type="term" value="P:actin filament bundle assembly"/>
    <property type="evidence" value="ECO:0007669"/>
    <property type="project" value="EnsemblFungi"/>
</dbReference>
<dbReference type="GO" id="GO:0005816">
    <property type="term" value="C:spindle pole body"/>
    <property type="evidence" value="ECO:0007669"/>
    <property type="project" value="EnsemblFungi"/>
</dbReference>
<evidence type="ECO:0000256" key="1">
    <source>
        <dbReference type="ARBA" id="ARBA00023054"/>
    </source>
</evidence>
<dbReference type="GO" id="GO:0005934">
    <property type="term" value="C:cellular bud tip"/>
    <property type="evidence" value="ECO:0007669"/>
    <property type="project" value="EnsemblFungi"/>
</dbReference>
<keyword evidence="1" id="KW-0175">Coiled coil</keyword>
<feature type="domain" description="Actin interacting protein 3 C-terminal" evidence="2">
    <location>
        <begin position="240"/>
        <end position="646"/>
    </location>
</feature>
<dbReference type="GO" id="GO:0007118">
    <property type="term" value="P:budding cell apical bud growth"/>
    <property type="evidence" value="ECO:0007669"/>
    <property type="project" value="EnsemblFungi"/>
</dbReference>
<feature type="non-terminal residue" evidence="3">
    <location>
        <position position="653"/>
    </location>
</feature>
<keyword evidence="4" id="KW-1185">Reference proteome</keyword>
<dbReference type="AlphaFoldDB" id="A0A1D2VSC2"/>
<dbReference type="RefSeq" id="XP_020050813.1">
    <property type="nucleotide sequence ID" value="XM_020189531.1"/>
</dbReference>
<dbReference type="GO" id="GO:0007121">
    <property type="term" value="P:bipolar cellular bud site selection"/>
    <property type="evidence" value="ECO:0007669"/>
    <property type="project" value="EnsemblFungi"/>
</dbReference>
<name>A0A1D2VSC2_9ASCO</name>
<dbReference type="OrthoDB" id="783096at2759"/>
<dbReference type="InParanoid" id="A0A1D2VSC2"/>
<evidence type="ECO:0000259" key="2">
    <source>
        <dbReference type="SMART" id="SM00806"/>
    </source>
</evidence>
<dbReference type="GO" id="GO:0051127">
    <property type="term" value="P:positive regulation of actin nucleation"/>
    <property type="evidence" value="ECO:0007669"/>
    <property type="project" value="EnsemblFungi"/>
</dbReference>
<dbReference type="Proteomes" id="UP000095038">
    <property type="component" value="Unassembled WGS sequence"/>
</dbReference>
<sequence>LSTIESNVTRLLVATKHLLNSLTQWAKLNASEKDVSDAYVELGNNFKLSCKAFSAAGVDVSDLGDVPYDLRVVLESALCEPASQETLDKFLPKIREIIVRLLNNLKKKQHYKNEIKQRSASYVSPPTRHRYQASYPMFSNQQQSPESSDALVQLQNGDSLKRRASRRFSAYQYAKLGITNSKKEPLPKDAAIALSNSRKSLNMNNNVLNNAISNTSNIITTATNNDGSNNQLNNDKIILFLKLHQRVKKVTLDLPINFNSLRLLFIEKFAYSPGSDSIFPDLYIQESLTEIPYELEEQYLSEIRNNSIISLNTAAISGIESKHFDSHFNNKTDLQGLNNKLSELKNEIKATNTEQQVTAPGTPTTTSINIYDYPEISDIRHELMIIKQIQKTNKDDFTSVIESLLKKVKDFKSIGFSGSQSSNRAYMENCHTKLSNDSDFLLTKVDDLQDVIEALRKDVAVRGARPSPKQLTTVSKDIQAAREEIDKMNGYIVAEKTTWKKIWEKELDTVCDEQQFFNLQEILVQDLTEDLDKCFETFSLVEQCTKQQEKRNRTRQLKPMLKNILEPGESISDVRDAVLGEVASLVPNHENRLAAIKKAERLREKNKKINYVSQFQEELNGFVGGKKLKKSGGIEEAERLRKEKDELNLKTVF</sequence>
<dbReference type="GO" id="GO:0030953">
    <property type="term" value="P:astral microtubule organization"/>
    <property type="evidence" value="ECO:0007669"/>
    <property type="project" value="EnsemblFungi"/>
</dbReference>
<dbReference type="Gene3D" id="1.20.58.1540">
    <property type="entry name" value="Actin interacting protein 3, C-terminal domain"/>
    <property type="match status" value="1"/>
</dbReference>
<dbReference type="InterPro" id="IPR005613">
    <property type="entry name" value="AIP3_C"/>
</dbReference>